<dbReference type="PANTHER" id="PTHR22946">
    <property type="entry name" value="DIENELACTONE HYDROLASE DOMAIN-CONTAINING PROTEIN-RELATED"/>
    <property type="match status" value="1"/>
</dbReference>
<dbReference type="RefSeq" id="WP_069325627.1">
    <property type="nucleotide sequence ID" value="NZ_MDER01000002.1"/>
</dbReference>
<accession>A0A1E3L9F0</accession>
<evidence type="ECO:0000313" key="5">
    <source>
        <dbReference type="Proteomes" id="UP000094578"/>
    </source>
</evidence>
<comment type="similarity">
    <text evidence="2">Belongs to the AB hydrolase superfamily. FUS2 hydrolase family.</text>
</comment>
<gene>
    <name evidence="4" type="ORF">PTI45_00140</name>
</gene>
<dbReference type="STRING" id="1886670.PTI45_00140"/>
<dbReference type="InterPro" id="IPR000073">
    <property type="entry name" value="AB_hydrolase_1"/>
</dbReference>
<evidence type="ECO:0000259" key="3">
    <source>
        <dbReference type="Pfam" id="PF12697"/>
    </source>
</evidence>
<evidence type="ECO:0000313" key="4">
    <source>
        <dbReference type="EMBL" id="ODP30419.1"/>
    </source>
</evidence>
<evidence type="ECO:0000256" key="2">
    <source>
        <dbReference type="ARBA" id="ARBA00038115"/>
    </source>
</evidence>
<evidence type="ECO:0000256" key="1">
    <source>
        <dbReference type="ARBA" id="ARBA00022801"/>
    </source>
</evidence>
<dbReference type="Pfam" id="PF12697">
    <property type="entry name" value="Abhydrolase_6"/>
    <property type="match status" value="1"/>
</dbReference>
<sequence length="365" mass="41153">MDRRYWLIGGVSGAVLALAGTRMVWNTAVKAQTPKRIPVERKPDMPYQDIEFVSDGLNIQGWFIPAMTTEKKEHSADNQSSQDQAAPVTTTELAPLMIIAHGWGSNRSRVLRYIEPLWQAGYAILMYDARSHGHSDPIEAPSAYTFRDDILAAMDYAIRIPEIDPERIGVLGHSMGGLGTILSLPYGLPVRAVITDSMPAQFESVLEAEFKRRGLPLFPMANIIPRIWFYRSHISLKEYQQKNTVFSINEARKEADLPILMIHSRGDAFIPPTELEFVMGQVTPPIETLFVNTNGHSSSQKDPHFWAKVLPFLDEHVKHAEPRVKAITPPLAITKNVTQKVNIRRWKIPITWLKSVNEKAPTTDK</sequence>
<dbReference type="EMBL" id="MDER01000002">
    <property type="protein sequence ID" value="ODP30419.1"/>
    <property type="molecule type" value="Genomic_DNA"/>
</dbReference>
<dbReference type="Gene3D" id="3.40.50.1820">
    <property type="entry name" value="alpha/beta hydrolase"/>
    <property type="match status" value="1"/>
</dbReference>
<dbReference type="InterPro" id="IPR029058">
    <property type="entry name" value="AB_hydrolase_fold"/>
</dbReference>
<feature type="domain" description="AB hydrolase-1" evidence="3">
    <location>
        <begin position="98"/>
        <end position="230"/>
    </location>
</feature>
<reference evidence="4 5" key="1">
    <citation type="submission" date="2016-08" db="EMBL/GenBank/DDBJ databases">
        <title>Genome sequencing of Paenibacillus sp. TI45-13ar, isolated from Korean traditional nuruk.</title>
        <authorList>
            <person name="Kim S.-J."/>
        </authorList>
    </citation>
    <scope>NUCLEOTIDE SEQUENCE [LARGE SCALE GENOMIC DNA]</scope>
    <source>
        <strain evidence="4 5">TI45-13ar</strain>
    </source>
</reference>
<organism evidence="4 5">
    <name type="scientific">Paenibacillus nuruki</name>
    <dbReference type="NCBI Taxonomy" id="1886670"/>
    <lineage>
        <taxon>Bacteria</taxon>
        <taxon>Bacillati</taxon>
        <taxon>Bacillota</taxon>
        <taxon>Bacilli</taxon>
        <taxon>Bacillales</taxon>
        <taxon>Paenibacillaceae</taxon>
        <taxon>Paenibacillus</taxon>
    </lineage>
</organism>
<name>A0A1E3L9F0_9BACL</name>
<dbReference type="AlphaFoldDB" id="A0A1E3L9F0"/>
<dbReference type="SUPFAM" id="SSF53474">
    <property type="entry name" value="alpha/beta-Hydrolases"/>
    <property type="match status" value="1"/>
</dbReference>
<keyword evidence="1" id="KW-0378">Hydrolase</keyword>
<dbReference type="InterPro" id="IPR050261">
    <property type="entry name" value="FrsA_esterase"/>
</dbReference>
<dbReference type="GO" id="GO:0052689">
    <property type="term" value="F:carboxylic ester hydrolase activity"/>
    <property type="evidence" value="ECO:0007669"/>
    <property type="project" value="UniProtKB-ARBA"/>
</dbReference>
<proteinExistence type="inferred from homology"/>
<comment type="caution">
    <text evidence="4">The sequence shown here is derived from an EMBL/GenBank/DDBJ whole genome shotgun (WGS) entry which is preliminary data.</text>
</comment>
<dbReference type="Proteomes" id="UP000094578">
    <property type="component" value="Unassembled WGS sequence"/>
</dbReference>
<dbReference type="PANTHER" id="PTHR22946:SF9">
    <property type="entry name" value="POLYKETIDE TRANSFERASE AF380"/>
    <property type="match status" value="1"/>
</dbReference>
<keyword evidence="5" id="KW-1185">Reference proteome</keyword>
<protein>
    <recommendedName>
        <fullName evidence="3">AB hydrolase-1 domain-containing protein</fullName>
    </recommendedName>
</protein>